<feature type="chain" id="PRO_5028870465" description="Pilus assembly protein PilO" evidence="2">
    <location>
        <begin position="41"/>
        <end position="224"/>
    </location>
</feature>
<evidence type="ECO:0000313" key="4">
    <source>
        <dbReference type="Proteomes" id="UP000502498"/>
    </source>
</evidence>
<organism evidence="3 4">
    <name type="scientific">Microbacterium hominis</name>
    <dbReference type="NCBI Taxonomy" id="162426"/>
    <lineage>
        <taxon>Bacteria</taxon>
        <taxon>Bacillati</taxon>
        <taxon>Actinomycetota</taxon>
        <taxon>Actinomycetes</taxon>
        <taxon>Micrococcales</taxon>
        <taxon>Microbacteriaceae</taxon>
        <taxon>Microbacterium</taxon>
    </lineage>
</organism>
<feature type="region of interest" description="Disordered" evidence="1">
    <location>
        <begin position="121"/>
        <end position="162"/>
    </location>
</feature>
<gene>
    <name evidence="3" type="ORF">HQM25_10200</name>
</gene>
<dbReference type="EMBL" id="CP054038">
    <property type="protein sequence ID" value="QKJ19698.1"/>
    <property type="molecule type" value="Genomic_DNA"/>
</dbReference>
<dbReference type="RefSeq" id="WP_172990135.1">
    <property type="nucleotide sequence ID" value="NZ_CP054038.1"/>
</dbReference>
<feature type="compositionally biased region" description="Low complexity" evidence="1">
    <location>
        <begin position="127"/>
        <end position="162"/>
    </location>
</feature>
<keyword evidence="2" id="KW-0732">Signal</keyword>
<accession>A0A7D4Q1B8</accession>
<name>A0A7D4Q1B8_9MICO</name>
<feature type="signal peptide" evidence="2">
    <location>
        <begin position="1"/>
        <end position="40"/>
    </location>
</feature>
<evidence type="ECO:0000256" key="1">
    <source>
        <dbReference type="SAM" id="MobiDB-lite"/>
    </source>
</evidence>
<evidence type="ECO:0008006" key="5">
    <source>
        <dbReference type="Google" id="ProtNLM"/>
    </source>
</evidence>
<sequence length="224" mass="22974">MPKQLINLIGIVACIGILALAVALVALPMFFQSLATQAQAAQVDATNGIYQAQVDGLRAEEERMDEINASVAALRTEIPATNKLDDVFELIARSAIGAGVEVQTITAGDAVAFVERTAALGPDEQPEAAPAPAADVTTDATADAAADGTADAAVEPAAAASTDPRRQVDFTFTITADDLGQATSFLDRLRAGPRLLGPIQSTVSPTGTGVTVTVSALTFVLPED</sequence>
<reference evidence="3 4" key="1">
    <citation type="submission" date="2020-05" db="EMBL/GenBank/DDBJ databases">
        <title>Strain PA2F3 complete genome.</title>
        <authorList>
            <person name="Kim Y.-S."/>
            <person name="Kim S.-J."/>
            <person name="Jung H.-k."/>
            <person name="Kim S.-E."/>
            <person name="Kim K.-H."/>
        </authorList>
    </citation>
    <scope>NUCLEOTIDE SEQUENCE [LARGE SCALE GENOMIC DNA]</scope>
    <source>
        <strain evidence="3 4">PA2F3</strain>
    </source>
</reference>
<proteinExistence type="predicted"/>
<dbReference type="AlphaFoldDB" id="A0A7D4Q1B8"/>
<evidence type="ECO:0000313" key="3">
    <source>
        <dbReference type="EMBL" id="QKJ19698.1"/>
    </source>
</evidence>
<dbReference type="Proteomes" id="UP000502498">
    <property type="component" value="Chromosome"/>
</dbReference>
<evidence type="ECO:0000256" key="2">
    <source>
        <dbReference type="SAM" id="SignalP"/>
    </source>
</evidence>
<protein>
    <recommendedName>
        <fullName evidence="5">Pilus assembly protein PilO</fullName>
    </recommendedName>
</protein>